<evidence type="ECO:0000313" key="6">
    <source>
        <dbReference type="Proteomes" id="UP001360560"/>
    </source>
</evidence>
<dbReference type="SUPFAM" id="SSF54928">
    <property type="entry name" value="RNA-binding domain, RBD"/>
    <property type="match status" value="1"/>
</dbReference>
<dbReference type="InterPro" id="IPR000504">
    <property type="entry name" value="RRM_dom"/>
</dbReference>
<feature type="domain" description="RRM" evidence="4">
    <location>
        <begin position="106"/>
        <end position="184"/>
    </location>
</feature>
<dbReference type="GO" id="GO:0003729">
    <property type="term" value="F:mRNA binding"/>
    <property type="evidence" value="ECO:0007669"/>
    <property type="project" value="InterPro"/>
</dbReference>
<evidence type="ECO:0000256" key="3">
    <source>
        <dbReference type="SAM" id="MobiDB-lite"/>
    </source>
</evidence>
<keyword evidence="6" id="KW-1185">Reference proteome</keyword>
<dbReference type="Proteomes" id="UP001360560">
    <property type="component" value="Unassembled WGS sequence"/>
</dbReference>
<dbReference type="EMBL" id="BTFZ01000002">
    <property type="protein sequence ID" value="GMM34183.1"/>
    <property type="molecule type" value="Genomic_DNA"/>
</dbReference>
<dbReference type="InterPro" id="IPR035979">
    <property type="entry name" value="RBD_domain_sf"/>
</dbReference>
<protein>
    <recommendedName>
        <fullName evidence="4">RRM domain-containing protein</fullName>
    </recommendedName>
</protein>
<dbReference type="PROSITE" id="PS50102">
    <property type="entry name" value="RRM"/>
    <property type="match status" value="1"/>
</dbReference>
<dbReference type="Gene3D" id="3.30.70.330">
    <property type="match status" value="1"/>
</dbReference>
<dbReference type="RefSeq" id="XP_064851183.1">
    <property type="nucleotide sequence ID" value="XM_064995111.1"/>
</dbReference>
<dbReference type="GeneID" id="90072162"/>
<accession>A0AAV5QJ64</accession>
<feature type="region of interest" description="Disordered" evidence="3">
    <location>
        <begin position="1"/>
        <end position="35"/>
    </location>
</feature>
<reference evidence="5 6" key="1">
    <citation type="journal article" date="2023" name="Elife">
        <title>Identification of key yeast species and microbe-microbe interactions impacting larval growth of Drosophila in the wild.</title>
        <authorList>
            <person name="Mure A."/>
            <person name="Sugiura Y."/>
            <person name="Maeda R."/>
            <person name="Honda K."/>
            <person name="Sakurai N."/>
            <person name="Takahashi Y."/>
            <person name="Watada M."/>
            <person name="Katoh T."/>
            <person name="Gotoh A."/>
            <person name="Gotoh Y."/>
            <person name="Taniguchi I."/>
            <person name="Nakamura K."/>
            <person name="Hayashi T."/>
            <person name="Katayama T."/>
            <person name="Uemura T."/>
            <person name="Hattori Y."/>
        </authorList>
    </citation>
    <scope>NUCLEOTIDE SEQUENCE [LARGE SCALE GENOMIC DNA]</scope>
    <source>
        <strain evidence="5 6">SC-9</strain>
    </source>
</reference>
<dbReference type="PANTHER" id="PTHR47640:SF11">
    <property type="entry name" value="RNA-BINDING PROTEIN 42"/>
    <property type="match status" value="1"/>
</dbReference>
<evidence type="ECO:0000256" key="2">
    <source>
        <dbReference type="PROSITE-ProRule" id="PRU00176"/>
    </source>
</evidence>
<dbReference type="InterPro" id="IPR012677">
    <property type="entry name" value="Nucleotide-bd_a/b_plait_sf"/>
</dbReference>
<sequence length="202" mass="22730">MSDSYSRYQKKPKGIHKPSSSSNTNSRSSDRRLAAGRAAASFLHANSDTGLSQKLSVVSPQFSYVQSQRNAPAEKAKYDPKLTVERKVGDHKWQDKSLLEWDPKHFRLFVGNLGPDANDELLYRSFGKYESLSKCKVPMDNKSGQNKGYGFVAFVSADDYFKAFKEMDGKYVGQHPVKLKRAQTEIKVVKKNNIGRGKKKGM</sequence>
<gene>
    <name evidence="5" type="ORF">DASC09_015080</name>
</gene>
<dbReference type="Pfam" id="PF00076">
    <property type="entry name" value="RRM_1"/>
    <property type="match status" value="1"/>
</dbReference>
<evidence type="ECO:0000259" key="4">
    <source>
        <dbReference type="PROSITE" id="PS50102"/>
    </source>
</evidence>
<proteinExistence type="predicted"/>
<comment type="caution">
    <text evidence="5">The sequence shown here is derived from an EMBL/GenBank/DDBJ whole genome shotgun (WGS) entry which is preliminary data.</text>
</comment>
<evidence type="ECO:0000256" key="1">
    <source>
        <dbReference type="ARBA" id="ARBA00022884"/>
    </source>
</evidence>
<dbReference type="SMART" id="SM00360">
    <property type="entry name" value="RRM"/>
    <property type="match status" value="1"/>
</dbReference>
<name>A0AAV5QJ64_9ASCO</name>
<keyword evidence="1 2" id="KW-0694">RNA-binding</keyword>
<dbReference type="PANTHER" id="PTHR47640">
    <property type="entry name" value="TRNA SELENOCYSTEINE 1-ASSOCIATED PROTEIN 1-RELATED-RELATED"/>
    <property type="match status" value="1"/>
</dbReference>
<organism evidence="5 6">
    <name type="scientific">Saccharomycopsis crataegensis</name>
    <dbReference type="NCBI Taxonomy" id="43959"/>
    <lineage>
        <taxon>Eukaryota</taxon>
        <taxon>Fungi</taxon>
        <taxon>Dikarya</taxon>
        <taxon>Ascomycota</taxon>
        <taxon>Saccharomycotina</taxon>
        <taxon>Saccharomycetes</taxon>
        <taxon>Saccharomycopsidaceae</taxon>
        <taxon>Saccharomycopsis</taxon>
    </lineage>
</organism>
<evidence type="ECO:0000313" key="5">
    <source>
        <dbReference type="EMBL" id="GMM34183.1"/>
    </source>
</evidence>
<dbReference type="InterPro" id="IPR050825">
    <property type="entry name" value="RBM42_RBP45_47-like"/>
</dbReference>
<dbReference type="AlphaFoldDB" id="A0AAV5QJ64"/>